<dbReference type="Pfam" id="PF07927">
    <property type="entry name" value="HicA_toxin"/>
    <property type="match status" value="1"/>
</dbReference>
<evidence type="ECO:0000256" key="1">
    <source>
        <dbReference type="ARBA" id="ARBA00006620"/>
    </source>
</evidence>
<keyword evidence="2" id="KW-1277">Toxin-antitoxin system</keyword>
<evidence type="ECO:0000256" key="6">
    <source>
        <dbReference type="ARBA" id="ARBA00022884"/>
    </source>
</evidence>
<gene>
    <name evidence="8" type="ORF">ASN18_1966</name>
</gene>
<evidence type="ECO:0000313" key="8">
    <source>
        <dbReference type="EMBL" id="KWT84039.1"/>
    </source>
</evidence>
<evidence type="ECO:0000256" key="4">
    <source>
        <dbReference type="ARBA" id="ARBA00022759"/>
    </source>
</evidence>
<evidence type="ECO:0000313" key="9">
    <source>
        <dbReference type="Proteomes" id="UP000060487"/>
    </source>
</evidence>
<keyword evidence="5" id="KW-0378">Hydrolase</keyword>
<keyword evidence="3" id="KW-0540">Nuclease</keyword>
<keyword evidence="6" id="KW-0694">RNA-binding</keyword>
<evidence type="ECO:0000256" key="7">
    <source>
        <dbReference type="ARBA" id="ARBA00023016"/>
    </source>
</evidence>
<keyword evidence="4" id="KW-0255">Endonuclease</keyword>
<evidence type="ECO:0000256" key="2">
    <source>
        <dbReference type="ARBA" id="ARBA00022649"/>
    </source>
</evidence>
<keyword evidence="7" id="KW-0346">Stress response</keyword>
<accession>A0ABR5SF38</accession>
<organism evidence="8 9">
    <name type="scientific">Candidatus Magnetominusculus xianensis</name>
    <dbReference type="NCBI Taxonomy" id="1748249"/>
    <lineage>
        <taxon>Bacteria</taxon>
        <taxon>Pseudomonadati</taxon>
        <taxon>Nitrospirota</taxon>
        <taxon>Nitrospiria</taxon>
        <taxon>Nitrospirales</taxon>
        <taxon>Nitrospiraceae</taxon>
        <taxon>Candidatus Magnetominusculus</taxon>
    </lineage>
</organism>
<dbReference type="Proteomes" id="UP000060487">
    <property type="component" value="Unassembled WGS sequence"/>
</dbReference>
<dbReference type="SUPFAM" id="SSF54786">
    <property type="entry name" value="YcfA/nrd intein domain"/>
    <property type="match status" value="1"/>
</dbReference>
<evidence type="ECO:0000256" key="5">
    <source>
        <dbReference type="ARBA" id="ARBA00022801"/>
    </source>
</evidence>
<protein>
    <submittedName>
        <fullName evidence="8">YcfA-like protein</fullName>
    </submittedName>
</protein>
<keyword evidence="9" id="KW-1185">Reference proteome</keyword>
<sequence length="71" mass="8171">MRLPLLSGQQVLSALRRLGFVEVHKKGSHVKMKHSDGRIIVFPYHNEIDRFTLRGALNDAKVNIMEFLNNI</sequence>
<dbReference type="RefSeq" id="WP_085052576.1">
    <property type="nucleotide sequence ID" value="NZ_LNQR01000070.1"/>
</dbReference>
<comment type="caution">
    <text evidence="8">The sequence shown here is derived from an EMBL/GenBank/DDBJ whole genome shotgun (WGS) entry which is preliminary data.</text>
</comment>
<dbReference type="Gene3D" id="3.30.920.30">
    <property type="entry name" value="Hypothetical protein"/>
    <property type="match status" value="1"/>
</dbReference>
<proteinExistence type="inferred from homology"/>
<reference evidence="8 9" key="1">
    <citation type="submission" date="2015-11" db="EMBL/GenBank/DDBJ databases">
        <authorList>
            <person name="Lin W."/>
        </authorList>
    </citation>
    <scope>NUCLEOTIDE SEQUENCE [LARGE SCALE GENOMIC DNA]</scope>
    <source>
        <strain evidence="8 9">HCH-1</strain>
    </source>
</reference>
<dbReference type="InterPro" id="IPR038570">
    <property type="entry name" value="HicA_sf"/>
</dbReference>
<dbReference type="EMBL" id="LNQR01000070">
    <property type="protein sequence ID" value="KWT84039.1"/>
    <property type="molecule type" value="Genomic_DNA"/>
</dbReference>
<comment type="similarity">
    <text evidence="1">Belongs to the HicA mRNA interferase family.</text>
</comment>
<dbReference type="InterPro" id="IPR012933">
    <property type="entry name" value="HicA_mRNA_interferase"/>
</dbReference>
<name>A0ABR5SF38_9BACT</name>
<evidence type="ECO:0000256" key="3">
    <source>
        <dbReference type="ARBA" id="ARBA00022722"/>
    </source>
</evidence>